<dbReference type="InterPro" id="IPR029062">
    <property type="entry name" value="Class_I_gatase-like"/>
</dbReference>
<dbReference type="Pfam" id="PF00117">
    <property type="entry name" value="GATase"/>
    <property type="match status" value="1"/>
</dbReference>
<dbReference type="InterPro" id="IPR017926">
    <property type="entry name" value="GATASE"/>
</dbReference>
<dbReference type="Gene3D" id="3.40.50.880">
    <property type="match status" value="1"/>
</dbReference>
<feature type="domain" description="Glutamine amidotransferase" evidence="2">
    <location>
        <begin position="4"/>
        <end position="198"/>
    </location>
</feature>
<dbReference type="PANTHER" id="PTHR43418:SF4">
    <property type="entry name" value="MULTIFUNCTIONAL TRYPTOPHAN BIOSYNTHESIS PROTEIN"/>
    <property type="match status" value="1"/>
</dbReference>
<dbReference type="SUPFAM" id="SSF52317">
    <property type="entry name" value="Class I glutamine amidotransferase-like"/>
    <property type="match status" value="1"/>
</dbReference>
<dbReference type="PROSITE" id="PS51273">
    <property type="entry name" value="GATASE_TYPE_1"/>
    <property type="match status" value="1"/>
</dbReference>
<dbReference type="CDD" id="cd01743">
    <property type="entry name" value="GATase1_Anthranilate_Synthase"/>
    <property type="match status" value="1"/>
</dbReference>
<gene>
    <name evidence="3" type="ORF">COX81_03650</name>
</gene>
<sequence length="204" mass="22744">MKILLIDNYDSFTFNLYQMVGNIFDSMGEVFTIDVVRNDKITLEEIKERKYDRIIISPGPGDPADSAYFGICGKVIHEIGLAVPIFGVCLGMQGIANEFGGKVILAENKMHGKLSEIAHDKKGIFAGLPQQLEVMRYHSLVVEPRSLPDCLEVSAYTIGGKQEIMGLRHKIYPICGVQFHPESFVTEAGEKMLRNFLWFGGLSV</sequence>
<dbReference type="GO" id="GO:0005829">
    <property type="term" value="C:cytosol"/>
    <property type="evidence" value="ECO:0007669"/>
    <property type="project" value="TreeGrafter"/>
</dbReference>
<evidence type="ECO:0000259" key="2">
    <source>
        <dbReference type="Pfam" id="PF00117"/>
    </source>
</evidence>
<accession>A0A2M7V6X6</accession>
<comment type="caution">
    <text evidence="3">The sequence shown here is derived from an EMBL/GenBank/DDBJ whole genome shotgun (WGS) entry which is preliminary data.</text>
</comment>
<protein>
    <submittedName>
        <fullName evidence="3">Anthranilate/aminodeoxychorismate synthase component II</fullName>
        <ecNumber evidence="3">4.1.3.27</ecNumber>
    </submittedName>
</protein>
<name>A0A2M7V6X6_9BACT</name>
<dbReference type="GO" id="GO:0000162">
    <property type="term" value="P:L-tryptophan biosynthetic process"/>
    <property type="evidence" value="ECO:0007669"/>
    <property type="project" value="TreeGrafter"/>
</dbReference>
<proteinExistence type="predicted"/>
<reference evidence="4" key="1">
    <citation type="submission" date="2017-09" db="EMBL/GenBank/DDBJ databases">
        <title>Depth-based differentiation of microbial function through sediment-hosted aquifers and enrichment of novel symbionts in the deep terrestrial subsurface.</title>
        <authorList>
            <person name="Probst A.J."/>
            <person name="Ladd B."/>
            <person name="Jarett J.K."/>
            <person name="Geller-Mcgrath D.E."/>
            <person name="Sieber C.M.K."/>
            <person name="Emerson J.B."/>
            <person name="Anantharaman K."/>
            <person name="Thomas B.C."/>
            <person name="Malmstrom R."/>
            <person name="Stieglmeier M."/>
            <person name="Klingl A."/>
            <person name="Woyke T."/>
            <person name="Ryan C.M."/>
            <person name="Banfield J.F."/>
        </authorList>
    </citation>
    <scope>NUCLEOTIDE SEQUENCE [LARGE SCALE GENOMIC DNA]</scope>
</reference>
<dbReference type="PANTHER" id="PTHR43418">
    <property type="entry name" value="MULTIFUNCTIONAL TRYPTOPHAN BIOSYNTHESIS PROTEIN-RELATED"/>
    <property type="match status" value="1"/>
</dbReference>
<dbReference type="NCBIfam" id="TIGR00566">
    <property type="entry name" value="trpG_papA"/>
    <property type="match status" value="1"/>
</dbReference>
<organism evidence="3 4">
    <name type="scientific">Candidatus Magasanikbacteria bacterium CG_4_10_14_0_2_um_filter_37_12</name>
    <dbReference type="NCBI Taxonomy" id="1974637"/>
    <lineage>
        <taxon>Bacteria</taxon>
        <taxon>Candidatus Magasanikiibacteriota</taxon>
    </lineage>
</organism>
<dbReference type="PRINTS" id="PR00099">
    <property type="entry name" value="CPSGATASE"/>
</dbReference>
<dbReference type="EMBL" id="PFPK01000045">
    <property type="protein sequence ID" value="PIZ94378.1"/>
    <property type="molecule type" value="Genomic_DNA"/>
</dbReference>
<dbReference type="Proteomes" id="UP000228568">
    <property type="component" value="Unassembled WGS sequence"/>
</dbReference>
<dbReference type="AlphaFoldDB" id="A0A2M7V6X6"/>
<keyword evidence="3" id="KW-0456">Lyase</keyword>
<dbReference type="FunFam" id="3.40.50.880:FF:000003">
    <property type="entry name" value="Anthranilate synthase component II"/>
    <property type="match status" value="1"/>
</dbReference>
<dbReference type="EC" id="4.1.3.27" evidence="3"/>
<dbReference type="PRINTS" id="PR00096">
    <property type="entry name" value="GATASE"/>
</dbReference>
<dbReference type="PRINTS" id="PR00097">
    <property type="entry name" value="ANTSNTHASEII"/>
</dbReference>
<dbReference type="GO" id="GO:0004049">
    <property type="term" value="F:anthranilate synthase activity"/>
    <property type="evidence" value="ECO:0007669"/>
    <property type="project" value="UniProtKB-EC"/>
</dbReference>
<keyword evidence="1" id="KW-0315">Glutamine amidotransferase</keyword>
<evidence type="ECO:0000313" key="4">
    <source>
        <dbReference type="Proteomes" id="UP000228568"/>
    </source>
</evidence>
<evidence type="ECO:0000313" key="3">
    <source>
        <dbReference type="EMBL" id="PIZ94378.1"/>
    </source>
</evidence>
<dbReference type="InterPro" id="IPR050472">
    <property type="entry name" value="Anth_synth/Amidotransfase"/>
</dbReference>
<evidence type="ECO:0000256" key="1">
    <source>
        <dbReference type="ARBA" id="ARBA00022962"/>
    </source>
</evidence>
<dbReference type="InterPro" id="IPR006221">
    <property type="entry name" value="TrpG/PapA_dom"/>
</dbReference>